<accession>A0A5C6YYR7</accession>
<dbReference type="InterPro" id="IPR005901">
    <property type="entry name" value="GLPGLI"/>
</dbReference>
<feature type="region of interest" description="Disordered" evidence="1">
    <location>
        <begin position="159"/>
        <end position="191"/>
    </location>
</feature>
<feature type="compositionally biased region" description="Basic and acidic residues" evidence="1">
    <location>
        <begin position="169"/>
        <end position="191"/>
    </location>
</feature>
<feature type="signal peptide" evidence="2">
    <location>
        <begin position="1"/>
        <end position="18"/>
    </location>
</feature>
<dbReference type="Pfam" id="PF09697">
    <property type="entry name" value="Porph_ging"/>
    <property type="match status" value="1"/>
</dbReference>
<gene>
    <name evidence="3" type="ORF">ESU54_09475</name>
</gene>
<reference evidence="3 4" key="1">
    <citation type="submission" date="2019-08" db="EMBL/GenBank/DDBJ databases">
        <title>Genome of Aequorivita antarctica SW49 (type strain).</title>
        <authorList>
            <person name="Bowman J.P."/>
        </authorList>
    </citation>
    <scope>NUCLEOTIDE SEQUENCE [LARGE SCALE GENOMIC DNA]</scope>
    <source>
        <strain evidence="3 4">SW49</strain>
    </source>
</reference>
<feature type="region of interest" description="Disordered" evidence="1">
    <location>
        <begin position="277"/>
        <end position="296"/>
    </location>
</feature>
<evidence type="ECO:0000313" key="3">
    <source>
        <dbReference type="EMBL" id="TXD72875.1"/>
    </source>
</evidence>
<protein>
    <submittedName>
        <fullName evidence="3">GLPGLI family protein</fullName>
    </submittedName>
</protein>
<organism evidence="3 4">
    <name type="scientific">Aequorivita antarctica</name>
    <dbReference type="NCBI Taxonomy" id="153266"/>
    <lineage>
        <taxon>Bacteria</taxon>
        <taxon>Pseudomonadati</taxon>
        <taxon>Bacteroidota</taxon>
        <taxon>Flavobacteriia</taxon>
        <taxon>Flavobacteriales</taxon>
        <taxon>Flavobacteriaceae</taxon>
        <taxon>Aequorivita</taxon>
    </lineage>
</organism>
<evidence type="ECO:0000256" key="1">
    <source>
        <dbReference type="SAM" id="MobiDB-lite"/>
    </source>
</evidence>
<comment type="caution">
    <text evidence="3">The sequence shown here is derived from an EMBL/GenBank/DDBJ whole genome shotgun (WGS) entry which is preliminary data.</text>
</comment>
<name>A0A5C6YYR7_9FLAO</name>
<evidence type="ECO:0000256" key="2">
    <source>
        <dbReference type="SAM" id="SignalP"/>
    </source>
</evidence>
<dbReference type="EMBL" id="VORT01000006">
    <property type="protein sequence ID" value="TXD72875.1"/>
    <property type="molecule type" value="Genomic_DNA"/>
</dbReference>
<dbReference type="OrthoDB" id="1068986at2"/>
<dbReference type="Proteomes" id="UP000321497">
    <property type="component" value="Unassembled WGS sequence"/>
</dbReference>
<dbReference type="NCBIfam" id="TIGR01200">
    <property type="entry name" value="GLPGLI"/>
    <property type="match status" value="1"/>
</dbReference>
<evidence type="ECO:0000313" key="4">
    <source>
        <dbReference type="Proteomes" id="UP000321497"/>
    </source>
</evidence>
<dbReference type="RefSeq" id="WP_111845827.1">
    <property type="nucleotide sequence ID" value="NZ_UEGI01000027.1"/>
</dbReference>
<keyword evidence="4" id="KW-1185">Reference proteome</keyword>
<feature type="chain" id="PRO_5022934135" evidence="2">
    <location>
        <begin position="19"/>
        <end position="296"/>
    </location>
</feature>
<proteinExistence type="predicted"/>
<dbReference type="AlphaFoldDB" id="A0A5C6YYR7"/>
<keyword evidence="2" id="KW-0732">Signal</keyword>
<sequence>MKKYTLIFLLLFTFGINAQNISGQAYYESKTTVDMDAFGGGREMSEEMKKTVATMMKSALEKTYVLTFNKDESIYKEQEKLDASPINPGFKMMMSSYTPGAQYKNLKTGQIVEENEFFGKQFLVTDSIQTLDWQTTNESKQIGQYIAFKATAIKKVDPNDYSMARPKRDRKDENEKENAEVKKDTTKPEDPMDMIEIPKEIEVTAWFTPQIPISNGPGEFAGLPGLILELNFYRTTLLCSKIVMNPKDSEKIEPPTKGKKVTRDEYTTIVKEKTDELRENFRGRGGNDRRGGGFGG</sequence>